<name>A0ABV5X1W8_9MICO</name>
<proteinExistence type="predicted"/>
<evidence type="ECO:0000256" key="6">
    <source>
        <dbReference type="ARBA" id="ARBA00023268"/>
    </source>
</evidence>
<gene>
    <name evidence="13" type="ORF">ACFFN1_08465</name>
</gene>
<reference evidence="13 14" key="1">
    <citation type="submission" date="2024-09" db="EMBL/GenBank/DDBJ databases">
        <authorList>
            <person name="Sun Q."/>
            <person name="Mori K."/>
        </authorList>
    </citation>
    <scope>NUCLEOTIDE SEQUENCE [LARGE SCALE GENOMIC DNA]</scope>
    <source>
        <strain evidence="13 14">JCM 11683</strain>
    </source>
</reference>
<dbReference type="EC" id="2.4.-.-" evidence="13"/>
<sequence>MSERLTQIIRSLNAFAAASVCMGVLIAGLGLPVLGASVSAAQAGIDIFKALPSEFHDRPLAQPSQILDRNGDLITEFYWQNRREVRLADISEPMKAATLAVEDHRFYEHGSIDLQGIARAVAKNVLSGSREGGSTLTQQYVKNALIQESHARGDEAGVEEARSRDGAAGYARKLREMKLAAAVENAFSKDEILERYLNINSYSGSPNVYGVEAAARQYWNTSAADLSIAQAATLAGIVRNPSKYNPQRDEAAVLERRNTVLGQMLKYGYISREEYDHALGQDLALDETVRPNGCAGTDGRAYFCDYVQHQVLQSPAFGSSIEDRSRQLKQGGLTITTTLDPVLQKKAEKEVRKRLPVGDPSGAKQALVSLDVKTGGIRAMAQNTEYSPVEAEDGSSTAVNYNAEKKFGGGTGYQPGSTWKPFVLTEWLQSGHTLTETVNGSGSMYRGFSTASCDDRSYASAGYNPRNAGDSGGASGRMSVFDATRKSVNKAYADMASELDMCAVRDTASALGVRAGDGSALADVTLADGTQQVLYPSSILGTVSVAPVTMAASYTAFANQGRRCGATAISRATDSDGKELDLPDTCKQALEPEVAEAVAYTLSQTFNGGTTQGLGIGAPAAAKTGTTNFEVGASWTVGFTSDVVTAVWTGDPNGVRDWRDNRRGRMPRTVFGATVSGPTWQAFMRTAAAEGEPKPFPRPSATYMPSSESRGSSRPSPSRGPSREDSPSPEPTSDAEREPDEGITESPPAFGG</sequence>
<dbReference type="SUPFAM" id="SSF53955">
    <property type="entry name" value="Lysozyme-like"/>
    <property type="match status" value="1"/>
</dbReference>
<dbReference type="SUPFAM" id="SSF56601">
    <property type="entry name" value="beta-lactamase/transpeptidase-like"/>
    <property type="match status" value="1"/>
</dbReference>
<feature type="domain" description="Penicillin-binding protein transpeptidase" evidence="11">
    <location>
        <begin position="367"/>
        <end position="641"/>
    </location>
</feature>
<dbReference type="InterPro" id="IPR012338">
    <property type="entry name" value="Beta-lactam/transpept-like"/>
</dbReference>
<evidence type="ECO:0000256" key="9">
    <source>
        <dbReference type="SAM" id="MobiDB-lite"/>
    </source>
</evidence>
<dbReference type="PANTHER" id="PTHR32282:SF33">
    <property type="entry name" value="PEPTIDOGLYCAN GLYCOSYLTRANSFERASE"/>
    <property type="match status" value="1"/>
</dbReference>
<comment type="catalytic activity">
    <reaction evidence="8">
        <text>[GlcNAc-(1-&gt;4)-Mur2Ac(oyl-L-Ala-gamma-D-Glu-L-Lys-D-Ala-D-Ala)](n)-di-trans,octa-cis-undecaprenyl diphosphate + beta-D-GlcNAc-(1-&gt;4)-Mur2Ac(oyl-L-Ala-gamma-D-Glu-L-Lys-D-Ala-D-Ala)-di-trans,octa-cis-undecaprenyl diphosphate = [GlcNAc-(1-&gt;4)-Mur2Ac(oyl-L-Ala-gamma-D-Glu-L-Lys-D-Ala-D-Ala)](n+1)-di-trans,octa-cis-undecaprenyl diphosphate + di-trans,octa-cis-undecaprenyl diphosphate + H(+)</text>
        <dbReference type="Rhea" id="RHEA:23708"/>
        <dbReference type="Rhea" id="RHEA-COMP:9602"/>
        <dbReference type="Rhea" id="RHEA-COMP:9603"/>
        <dbReference type="ChEBI" id="CHEBI:15378"/>
        <dbReference type="ChEBI" id="CHEBI:58405"/>
        <dbReference type="ChEBI" id="CHEBI:60033"/>
        <dbReference type="ChEBI" id="CHEBI:78435"/>
        <dbReference type="EC" id="2.4.99.28"/>
    </reaction>
</comment>
<comment type="caution">
    <text evidence="13">The sequence shown here is derived from an EMBL/GenBank/DDBJ whole genome shotgun (WGS) entry which is preliminary data.</text>
</comment>
<dbReference type="EMBL" id="JBHMAU010000053">
    <property type="protein sequence ID" value="MFB9776436.1"/>
    <property type="molecule type" value="Genomic_DNA"/>
</dbReference>
<comment type="catalytic activity">
    <reaction evidence="7">
        <text>Preferential cleavage: (Ac)2-L-Lys-D-Ala-|-D-Ala. Also transpeptidation of peptidyl-alanyl moieties that are N-acyl substituents of D-alanine.</text>
        <dbReference type="EC" id="3.4.16.4"/>
    </reaction>
</comment>
<keyword evidence="2" id="KW-0645">Protease</keyword>
<keyword evidence="4 13" id="KW-0808">Transferase</keyword>
<accession>A0ABV5X1W8</accession>
<feature type="domain" description="Glycosyl transferase family 51" evidence="12">
    <location>
        <begin position="71"/>
        <end position="264"/>
    </location>
</feature>
<evidence type="ECO:0000256" key="4">
    <source>
        <dbReference type="ARBA" id="ARBA00022679"/>
    </source>
</evidence>
<keyword evidence="14" id="KW-1185">Reference proteome</keyword>
<dbReference type="InterPro" id="IPR036950">
    <property type="entry name" value="PBP_transglycosylase"/>
</dbReference>
<keyword evidence="10" id="KW-1133">Transmembrane helix</keyword>
<evidence type="ECO:0000313" key="13">
    <source>
        <dbReference type="EMBL" id="MFB9776436.1"/>
    </source>
</evidence>
<dbReference type="InterPro" id="IPR001460">
    <property type="entry name" value="PCN-bd_Tpept"/>
</dbReference>
<keyword evidence="5" id="KW-0378">Hydrolase</keyword>
<dbReference type="Pfam" id="PF00905">
    <property type="entry name" value="Transpeptidase"/>
    <property type="match status" value="1"/>
</dbReference>
<dbReference type="InterPro" id="IPR050396">
    <property type="entry name" value="Glycosyltr_51/Transpeptidase"/>
</dbReference>
<evidence type="ECO:0000256" key="10">
    <source>
        <dbReference type="SAM" id="Phobius"/>
    </source>
</evidence>
<evidence type="ECO:0000313" key="14">
    <source>
        <dbReference type="Proteomes" id="UP001589707"/>
    </source>
</evidence>
<dbReference type="PANTHER" id="PTHR32282">
    <property type="entry name" value="BINDING PROTEIN TRANSPEPTIDASE, PUTATIVE-RELATED"/>
    <property type="match status" value="1"/>
</dbReference>
<keyword evidence="6" id="KW-0511">Multifunctional enzyme</keyword>
<dbReference type="Gene3D" id="3.40.710.10">
    <property type="entry name" value="DD-peptidase/beta-lactamase superfamily"/>
    <property type="match status" value="1"/>
</dbReference>
<feature type="transmembrane region" description="Helical" evidence="10">
    <location>
        <begin position="12"/>
        <end position="34"/>
    </location>
</feature>
<keyword evidence="10" id="KW-0812">Transmembrane</keyword>
<evidence type="ECO:0000256" key="7">
    <source>
        <dbReference type="ARBA" id="ARBA00034000"/>
    </source>
</evidence>
<dbReference type="GO" id="GO:0016757">
    <property type="term" value="F:glycosyltransferase activity"/>
    <property type="evidence" value="ECO:0007669"/>
    <property type="project" value="UniProtKB-KW"/>
</dbReference>
<keyword evidence="10" id="KW-0472">Membrane</keyword>
<keyword evidence="1" id="KW-0121">Carboxypeptidase</keyword>
<feature type="compositionally biased region" description="Low complexity" evidence="9">
    <location>
        <begin position="705"/>
        <end position="720"/>
    </location>
</feature>
<keyword evidence="3 13" id="KW-0328">Glycosyltransferase</keyword>
<dbReference type="RefSeq" id="WP_376840247.1">
    <property type="nucleotide sequence ID" value="NZ_JBHMAU010000053.1"/>
</dbReference>
<organism evidence="13 14">
    <name type="scientific">Brevibacterium otitidis</name>
    <dbReference type="NCBI Taxonomy" id="53364"/>
    <lineage>
        <taxon>Bacteria</taxon>
        <taxon>Bacillati</taxon>
        <taxon>Actinomycetota</taxon>
        <taxon>Actinomycetes</taxon>
        <taxon>Micrococcales</taxon>
        <taxon>Brevibacteriaceae</taxon>
        <taxon>Brevibacterium</taxon>
    </lineage>
</organism>
<evidence type="ECO:0000256" key="3">
    <source>
        <dbReference type="ARBA" id="ARBA00022676"/>
    </source>
</evidence>
<dbReference type="Proteomes" id="UP001589707">
    <property type="component" value="Unassembled WGS sequence"/>
</dbReference>
<feature type="region of interest" description="Disordered" evidence="9">
    <location>
        <begin position="689"/>
        <end position="752"/>
    </location>
</feature>
<protein>
    <submittedName>
        <fullName evidence="13">Transglycosylase domain-containing protein</fullName>
        <ecNumber evidence="13">2.4.-.-</ecNumber>
    </submittedName>
</protein>
<evidence type="ECO:0000259" key="12">
    <source>
        <dbReference type="Pfam" id="PF00912"/>
    </source>
</evidence>
<evidence type="ECO:0000259" key="11">
    <source>
        <dbReference type="Pfam" id="PF00905"/>
    </source>
</evidence>
<evidence type="ECO:0000256" key="2">
    <source>
        <dbReference type="ARBA" id="ARBA00022670"/>
    </source>
</evidence>
<dbReference type="Gene3D" id="1.10.3810.10">
    <property type="entry name" value="Biosynthetic peptidoglycan transglycosylase-like"/>
    <property type="match status" value="1"/>
</dbReference>
<evidence type="ECO:0000256" key="8">
    <source>
        <dbReference type="ARBA" id="ARBA00049902"/>
    </source>
</evidence>
<dbReference type="Pfam" id="PF00912">
    <property type="entry name" value="Transgly"/>
    <property type="match status" value="1"/>
</dbReference>
<dbReference type="InterPro" id="IPR001264">
    <property type="entry name" value="Glyco_trans_51"/>
</dbReference>
<evidence type="ECO:0000256" key="1">
    <source>
        <dbReference type="ARBA" id="ARBA00022645"/>
    </source>
</evidence>
<evidence type="ECO:0000256" key="5">
    <source>
        <dbReference type="ARBA" id="ARBA00022801"/>
    </source>
</evidence>
<dbReference type="InterPro" id="IPR023346">
    <property type="entry name" value="Lysozyme-like_dom_sf"/>
</dbReference>